<name>A0A8J5I354_9STRA</name>
<keyword evidence="2" id="KW-1185">Reference proteome</keyword>
<proteinExistence type="predicted"/>
<reference evidence="1" key="1">
    <citation type="submission" date="2021-01" db="EMBL/GenBank/DDBJ databases">
        <title>Phytophthora aleatoria, a newly-described species from Pinus radiata is distinct from Phytophthora cactorum isolates based on comparative genomics.</title>
        <authorList>
            <person name="Mcdougal R."/>
            <person name="Panda P."/>
            <person name="Williams N."/>
            <person name="Studholme D.J."/>
        </authorList>
    </citation>
    <scope>NUCLEOTIDE SEQUENCE</scope>
    <source>
        <strain evidence="1">NZFS 4037</strain>
    </source>
</reference>
<dbReference type="EMBL" id="JAENGY010002556">
    <property type="protein sequence ID" value="KAG6943846.1"/>
    <property type="molecule type" value="Genomic_DNA"/>
</dbReference>
<evidence type="ECO:0000313" key="1">
    <source>
        <dbReference type="EMBL" id="KAG6943846.1"/>
    </source>
</evidence>
<accession>A0A8J5I354</accession>
<comment type="caution">
    <text evidence="1">The sequence shown here is derived from an EMBL/GenBank/DDBJ whole genome shotgun (WGS) entry which is preliminary data.</text>
</comment>
<dbReference type="Proteomes" id="UP000709295">
    <property type="component" value="Unassembled WGS sequence"/>
</dbReference>
<protein>
    <submittedName>
        <fullName evidence="1">Uncharacterized protein</fullName>
    </submittedName>
</protein>
<dbReference type="AlphaFoldDB" id="A0A8J5I354"/>
<organism evidence="1 2">
    <name type="scientific">Phytophthora aleatoria</name>
    <dbReference type="NCBI Taxonomy" id="2496075"/>
    <lineage>
        <taxon>Eukaryota</taxon>
        <taxon>Sar</taxon>
        <taxon>Stramenopiles</taxon>
        <taxon>Oomycota</taxon>
        <taxon>Peronosporomycetes</taxon>
        <taxon>Peronosporales</taxon>
        <taxon>Peronosporaceae</taxon>
        <taxon>Phytophthora</taxon>
    </lineage>
</organism>
<gene>
    <name evidence="1" type="ORF">JG688_00017403</name>
</gene>
<evidence type="ECO:0000313" key="2">
    <source>
        <dbReference type="Proteomes" id="UP000709295"/>
    </source>
</evidence>
<sequence length="106" mass="12328">MKIDGWTVLPDNVDPDIVESSTADKMYDGYYGPSKFLLVASKSPIELFYYFLLKSFWREVATHTNLYWQHPLEARLQKAEEKKAKITYRPPRSRAKLPCRTRISGG</sequence>